<dbReference type="FunFam" id="3.30.230.80:FF:000002">
    <property type="entry name" value="Molecular chaperone HtpG"/>
    <property type="match status" value="1"/>
</dbReference>
<keyword evidence="6 10" id="KW-0346">Stress response</keyword>
<dbReference type="Gene3D" id="3.40.50.11260">
    <property type="match status" value="1"/>
</dbReference>
<feature type="binding site" evidence="11">
    <location>
        <position position="153"/>
    </location>
    <ligand>
        <name>ATP</name>
        <dbReference type="ChEBI" id="CHEBI:30616"/>
    </ligand>
</feature>
<organism evidence="13">
    <name type="scientific">uncultured marine bacterium 580</name>
    <dbReference type="NCBI Taxonomy" id="257400"/>
    <lineage>
        <taxon>Bacteria</taxon>
        <taxon>environmental samples</taxon>
    </lineage>
</organism>
<feature type="binding site" evidence="11">
    <location>
        <position position="61"/>
    </location>
    <ligand>
        <name>ATP</name>
        <dbReference type="ChEBI" id="CHEBI:30616"/>
    </ligand>
</feature>
<dbReference type="NCBIfam" id="NF003555">
    <property type="entry name" value="PRK05218.1"/>
    <property type="match status" value="1"/>
</dbReference>
<dbReference type="AlphaFoldDB" id="Q6SFJ3"/>
<feature type="binding site" evidence="11">
    <location>
        <begin position="103"/>
        <end position="108"/>
    </location>
    <ligand>
        <name>ATP</name>
        <dbReference type="ChEBI" id="CHEBI:30616"/>
    </ligand>
</feature>
<dbReference type="Pfam" id="PF00183">
    <property type="entry name" value="HSP90"/>
    <property type="match status" value="1"/>
</dbReference>
<proteinExistence type="inferred from homology"/>
<evidence type="ECO:0000256" key="11">
    <source>
        <dbReference type="PIRSR" id="PIRSR002583-1"/>
    </source>
</evidence>
<feature type="binding site" evidence="11">
    <location>
        <position position="80"/>
    </location>
    <ligand>
        <name>ATP</name>
        <dbReference type="ChEBI" id="CHEBI:30616"/>
    </ligand>
</feature>
<feature type="region of interest" description="A; substrate-binding" evidence="10">
    <location>
        <begin position="1"/>
        <end position="317"/>
    </location>
</feature>
<comment type="similarity">
    <text evidence="2 10">Belongs to the heat shock protein 90 family.</text>
</comment>
<gene>
    <name evidence="10 13" type="primary">htpG</name>
    <name evidence="13" type="ORF">MBMO_EBAC000-36A07.68</name>
</gene>
<evidence type="ECO:0000256" key="8">
    <source>
        <dbReference type="ARBA" id="ARBA00058590"/>
    </source>
</evidence>
<feature type="binding site" evidence="11">
    <location>
        <begin position="81"/>
        <end position="82"/>
    </location>
    <ligand>
        <name>ATP</name>
        <dbReference type="ChEBI" id="CHEBI:30616"/>
    </ligand>
</feature>
<evidence type="ECO:0000256" key="3">
    <source>
        <dbReference type="ARBA" id="ARBA00022490"/>
    </source>
</evidence>
<dbReference type="GO" id="GO:0005524">
    <property type="term" value="F:ATP binding"/>
    <property type="evidence" value="ECO:0007669"/>
    <property type="project" value="UniProtKB-UniRule"/>
</dbReference>
<evidence type="ECO:0000256" key="4">
    <source>
        <dbReference type="ARBA" id="ARBA00022741"/>
    </source>
</evidence>
<dbReference type="SUPFAM" id="SSF55874">
    <property type="entry name" value="ATPase domain of HSP90 chaperone/DNA topoisomerase II/histidine kinase"/>
    <property type="match status" value="1"/>
</dbReference>
<dbReference type="Pfam" id="PF13589">
    <property type="entry name" value="HATPase_c_3"/>
    <property type="match status" value="1"/>
</dbReference>
<keyword evidence="5 10" id="KW-0067">ATP-binding</keyword>
<feature type="binding site" evidence="11">
    <location>
        <position position="66"/>
    </location>
    <ligand>
        <name>ATP</name>
        <dbReference type="ChEBI" id="CHEBI:30616"/>
    </ligand>
</feature>
<dbReference type="PRINTS" id="PR00775">
    <property type="entry name" value="HEATSHOCK90"/>
</dbReference>
<sequence>MIHSLYSNKEIAVRELISNASDAADKLRFEALEKNDLYEKDSELKIWVDFDKDKKTITISDNGIGMSRDDIVKNIGTIAKSGTKEFLKKLSGDQAKDANLIGQFGVGFYSAFIISDEVTLESRKAGAKTGSRWVSKGDGEFSLESIDKKSRGTSVILSLKKDAEEFLDEYRLKEIIKKYSDHITLPIVMKKFEFKDGKSIRTEEDEVVNDASAIWARNKKDIKPKEYEEFYKNLTYDQEPPLSIFHNRVEGNQEYISLLFIPSKAPFDLYDRDKAQGVKLYAKRIFIMEANEKLIPQYLRFMKGVIDSSDLPLNVSREILQDSKALESIRSGTVKKTLTALEDMAKKKPDDFKKFWSEFGLVLKEGPAEDFANREKIAGLLRFASTFDESDAQSVSLADYISRMKSEQEVIYYITADSFLAAKNSPHLEIFKKKKIEVLLLGDRVDEWLMSNLPEVSGKKFQSIAKGDLDLGKLEDESEKVAKKDIEEKSKTLVEKIAKSLGDKIKEVKVTHRLTDSPACLVVGENDISGNLERILKAAGQNTPDIKPVLEINPEHALIKKLSAEKDGKAFDEYSSVVFDQALISEGGQLEDPVGFVKRINELLVK</sequence>
<dbReference type="SUPFAM" id="SSF110942">
    <property type="entry name" value="HSP90 C-terminal domain"/>
    <property type="match status" value="1"/>
</dbReference>
<evidence type="ECO:0000256" key="9">
    <source>
        <dbReference type="ARBA" id="ARBA00070675"/>
    </source>
</evidence>
<keyword evidence="7 10" id="KW-0143">Chaperone</keyword>
<dbReference type="EMBL" id="AY458647">
    <property type="protein sequence ID" value="AAR38223.1"/>
    <property type="molecule type" value="Genomic_DNA"/>
</dbReference>
<feature type="binding site" evidence="11">
    <location>
        <position position="74"/>
    </location>
    <ligand>
        <name>ATP</name>
        <dbReference type="ChEBI" id="CHEBI:30616"/>
    </ligand>
</feature>
<dbReference type="GO" id="GO:0140662">
    <property type="term" value="F:ATP-dependent protein folding chaperone"/>
    <property type="evidence" value="ECO:0007669"/>
    <property type="project" value="InterPro"/>
</dbReference>
<reference evidence="13" key="2">
    <citation type="submission" date="2003-12" db="EMBL/GenBank/DDBJ databases">
        <title>Monterey Bay Coastal Ocean Microbial Observatory environmental clone sequencing.</title>
        <authorList>
            <person name="DeLong E.F."/>
        </authorList>
    </citation>
    <scope>NUCLEOTIDE SEQUENCE</scope>
</reference>
<dbReference type="GO" id="GO:0016887">
    <property type="term" value="F:ATP hydrolysis activity"/>
    <property type="evidence" value="ECO:0007669"/>
    <property type="project" value="InterPro"/>
</dbReference>
<evidence type="ECO:0000256" key="6">
    <source>
        <dbReference type="ARBA" id="ARBA00023016"/>
    </source>
</evidence>
<feature type="binding site" evidence="11">
    <location>
        <position position="317"/>
    </location>
    <ligand>
        <name>ATP</name>
        <dbReference type="ChEBI" id="CHEBI:30616"/>
    </ligand>
</feature>
<evidence type="ECO:0000313" key="13">
    <source>
        <dbReference type="EMBL" id="AAR38223.1"/>
    </source>
</evidence>
<evidence type="ECO:0000256" key="1">
    <source>
        <dbReference type="ARBA" id="ARBA00004496"/>
    </source>
</evidence>
<dbReference type="SUPFAM" id="SSF54211">
    <property type="entry name" value="Ribosomal protein S5 domain 2-like"/>
    <property type="match status" value="1"/>
</dbReference>
<protein>
    <recommendedName>
        <fullName evidence="9 10">Chaperone protein HtpG</fullName>
    </recommendedName>
    <alternativeName>
        <fullName evidence="10">Heat shock protein HtpG</fullName>
    </alternativeName>
    <alternativeName>
        <fullName evidence="10">High temperature protein G</fullName>
    </alternativeName>
</protein>
<evidence type="ECO:0000256" key="2">
    <source>
        <dbReference type="ARBA" id="ARBA00008239"/>
    </source>
</evidence>
<dbReference type="CDD" id="cd16927">
    <property type="entry name" value="HATPase_Hsp90-like"/>
    <property type="match status" value="1"/>
</dbReference>
<dbReference type="SMART" id="SM00387">
    <property type="entry name" value="HATPase_c"/>
    <property type="match status" value="1"/>
</dbReference>
<comment type="subunit">
    <text evidence="10">Homodimer.</text>
</comment>
<reference evidence="13" key="1">
    <citation type="submission" date="2003-11" db="EMBL/GenBank/DDBJ databases">
        <authorList>
            <person name="Heidelberg J.F."/>
            <person name="Eisen J.A."/>
            <person name="Nelson W.C."/>
            <person name="DeLong E.F."/>
        </authorList>
    </citation>
    <scope>NUCLEOTIDE SEQUENCE</scope>
</reference>
<comment type="function">
    <text evidence="8 10">Molecular chaperone. Has ATPase activity.</text>
</comment>
<dbReference type="InterPro" id="IPR001404">
    <property type="entry name" value="Hsp90_fam"/>
</dbReference>
<dbReference type="InterPro" id="IPR020568">
    <property type="entry name" value="Ribosomal_Su5_D2-typ_SF"/>
</dbReference>
<dbReference type="FunFam" id="3.30.565.10:FF:000009">
    <property type="entry name" value="Molecular chaperone HtpG"/>
    <property type="match status" value="1"/>
</dbReference>
<dbReference type="GO" id="GO:0005737">
    <property type="term" value="C:cytoplasm"/>
    <property type="evidence" value="ECO:0007669"/>
    <property type="project" value="UniProtKB-SubCell"/>
</dbReference>
<comment type="caution">
    <text evidence="10">Lacks conserved residue(s) required for the propagation of feature annotation.</text>
</comment>
<dbReference type="PIRSF" id="PIRSF002583">
    <property type="entry name" value="Hsp90"/>
    <property type="match status" value="1"/>
</dbReference>
<accession>Q6SFJ3</accession>
<evidence type="ECO:0000256" key="7">
    <source>
        <dbReference type="ARBA" id="ARBA00023186"/>
    </source>
</evidence>
<dbReference type="Gene3D" id="3.30.230.80">
    <property type="match status" value="1"/>
</dbReference>
<dbReference type="InterPro" id="IPR020575">
    <property type="entry name" value="Hsp90_N"/>
</dbReference>
<dbReference type="InterPro" id="IPR003594">
    <property type="entry name" value="HATPase_dom"/>
</dbReference>
<dbReference type="GO" id="GO:0051082">
    <property type="term" value="F:unfolded protein binding"/>
    <property type="evidence" value="ECO:0007669"/>
    <property type="project" value="UniProtKB-UniRule"/>
</dbReference>
<feature type="binding site" evidence="11">
    <location>
        <position position="19"/>
    </location>
    <ligand>
        <name>ATP</name>
        <dbReference type="ChEBI" id="CHEBI:30616"/>
    </ligand>
</feature>
<feature type="domain" description="Histidine kinase/HSP90-like ATPase" evidence="12">
    <location>
        <begin position="8"/>
        <end position="163"/>
    </location>
</feature>
<dbReference type="InterPro" id="IPR037196">
    <property type="entry name" value="HSP90_C"/>
</dbReference>
<keyword evidence="4 10" id="KW-0547">Nucleotide-binding</keyword>
<feature type="binding site" evidence="11">
    <location>
        <position position="15"/>
    </location>
    <ligand>
        <name>ATP</name>
        <dbReference type="ChEBI" id="CHEBI:30616"/>
    </ligand>
</feature>
<feature type="region of interest" description="C" evidence="10">
    <location>
        <begin position="535"/>
        <end position="606"/>
    </location>
</feature>
<dbReference type="PANTHER" id="PTHR11528">
    <property type="entry name" value="HEAT SHOCK PROTEIN 90 FAMILY MEMBER"/>
    <property type="match status" value="1"/>
</dbReference>
<evidence type="ECO:0000256" key="5">
    <source>
        <dbReference type="ARBA" id="ARBA00022840"/>
    </source>
</evidence>
<evidence type="ECO:0000256" key="10">
    <source>
        <dbReference type="HAMAP-Rule" id="MF_00505"/>
    </source>
</evidence>
<dbReference type="Gene3D" id="1.20.120.790">
    <property type="entry name" value="Heat shock protein 90, C-terminal domain"/>
    <property type="match status" value="1"/>
</dbReference>
<keyword evidence="3 10" id="KW-0963">Cytoplasm</keyword>
<dbReference type="HAMAP" id="MF_00505">
    <property type="entry name" value="HSP90"/>
    <property type="match status" value="1"/>
</dbReference>
<name>Q6SFJ3_9BACT</name>
<dbReference type="Gene3D" id="3.30.565.10">
    <property type="entry name" value="Histidine kinase-like ATPase, C-terminal domain"/>
    <property type="match status" value="1"/>
</dbReference>
<evidence type="ECO:0000259" key="12">
    <source>
        <dbReference type="SMART" id="SM00387"/>
    </source>
</evidence>
<comment type="subcellular location">
    <subcellularLocation>
        <location evidence="1 10">Cytoplasm</location>
    </subcellularLocation>
</comment>
<dbReference type="InterPro" id="IPR036890">
    <property type="entry name" value="HATPase_C_sf"/>
</dbReference>